<name>A0A1I7SJS1_BURXY</name>
<protein>
    <submittedName>
        <fullName evidence="2">Glyco_transf_64 domain-containing protein</fullName>
    </submittedName>
</protein>
<evidence type="ECO:0000313" key="2">
    <source>
        <dbReference type="WBParaSite" id="BXY_1329800.1"/>
    </source>
</evidence>
<organism evidence="1 2">
    <name type="scientific">Bursaphelenchus xylophilus</name>
    <name type="common">Pinewood nematode worm</name>
    <name type="synonym">Aphelenchoides xylophilus</name>
    <dbReference type="NCBI Taxonomy" id="6326"/>
    <lineage>
        <taxon>Eukaryota</taxon>
        <taxon>Metazoa</taxon>
        <taxon>Ecdysozoa</taxon>
        <taxon>Nematoda</taxon>
        <taxon>Chromadorea</taxon>
        <taxon>Rhabditida</taxon>
        <taxon>Tylenchina</taxon>
        <taxon>Tylenchomorpha</taxon>
        <taxon>Aphelenchoidea</taxon>
        <taxon>Aphelenchoididae</taxon>
        <taxon>Bursaphelenchus</taxon>
    </lineage>
</organism>
<evidence type="ECO:0000313" key="1">
    <source>
        <dbReference type="Proteomes" id="UP000095284"/>
    </source>
</evidence>
<proteinExistence type="predicted"/>
<accession>A0A1I7SJS1</accession>
<dbReference type="Proteomes" id="UP000095284">
    <property type="component" value="Unplaced"/>
</dbReference>
<sequence>AFSHLIEMIKKKNETNEDFESTELFIGWALFSWHRMLTQYSEDEFKIDAHVILEALFNELTHDMGTDAIVMDVDPIPSSFLEFPEYFNNLSYTYSIHDNFVRYKWQIFVKISIILFKNSMVWTDSQSFIFHKFTPLYLTRKIDDVSASRMFSLWLCHAKCTGKCGEGL</sequence>
<dbReference type="AlphaFoldDB" id="A0A1I7SJS1"/>
<reference evidence="2" key="1">
    <citation type="submission" date="2016-11" db="UniProtKB">
        <authorList>
            <consortium name="WormBaseParasite"/>
        </authorList>
    </citation>
    <scope>IDENTIFICATION</scope>
</reference>
<dbReference type="WBParaSite" id="BXY_1329800.1">
    <property type="protein sequence ID" value="BXY_1329800.1"/>
    <property type="gene ID" value="BXY_1329800"/>
</dbReference>